<organism evidence="2 3">
    <name type="scientific">Cutaneotrichosporon cavernicola</name>
    <dbReference type="NCBI Taxonomy" id="279322"/>
    <lineage>
        <taxon>Eukaryota</taxon>
        <taxon>Fungi</taxon>
        <taxon>Dikarya</taxon>
        <taxon>Basidiomycota</taxon>
        <taxon>Agaricomycotina</taxon>
        <taxon>Tremellomycetes</taxon>
        <taxon>Trichosporonales</taxon>
        <taxon>Trichosporonaceae</taxon>
        <taxon>Cutaneotrichosporon</taxon>
    </lineage>
</organism>
<name>A0AA48I0K9_9TREE</name>
<protein>
    <submittedName>
        <fullName evidence="2">Uncharacterized protein</fullName>
    </submittedName>
</protein>
<proteinExistence type="predicted"/>
<sequence>MEHERDDDWVSVTPPGSPATQKVFADAELVSPKEAGFTHDEDVRILEEKNSALAAENCLLKHALAQAVERIERNDAWVAIHGKTRKAKHSTSEPIGISKVQNAHRCVNPRKQEDDFSRRAEHDTKVAREALARYLAAVDGKPPPSSASVTRTGVKRERTESEVKALVEWWSQVT</sequence>
<feature type="region of interest" description="Disordered" evidence="1">
    <location>
        <begin position="137"/>
        <end position="159"/>
    </location>
</feature>
<evidence type="ECO:0000313" key="2">
    <source>
        <dbReference type="EMBL" id="BEI88916.1"/>
    </source>
</evidence>
<dbReference type="RefSeq" id="XP_060454182.1">
    <property type="nucleotide sequence ID" value="XM_060597272.1"/>
</dbReference>
<dbReference type="KEGG" id="ccac:CcaHIS019_0202780"/>
<gene>
    <name evidence="2" type="ORF">CcaverHIS019_0202780</name>
</gene>
<dbReference type="AlphaFoldDB" id="A0AA48I0K9"/>
<keyword evidence="3" id="KW-1185">Reference proteome</keyword>
<dbReference type="Proteomes" id="UP001233271">
    <property type="component" value="Chromosome 2"/>
</dbReference>
<feature type="region of interest" description="Disordered" evidence="1">
    <location>
        <begin position="1"/>
        <end position="20"/>
    </location>
</feature>
<dbReference type="GeneID" id="85492787"/>
<evidence type="ECO:0000256" key="1">
    <source>
        <dbReference type="SAM" id="MobiDB-lite"/>
    </source>
</evidence>
<evidence type="ECO:0000313" key="3">
    <source>
        <dbReference type="Proteomes" id="UP001233271"/>
    </source>
</evidence>
<accession>A0AA48I0K9</accession>
<dbReference type="EMBL" id="AP028213">
    <property type="protein sequence ID" value="BEI88916.1"/>
    <property type="molecule type" value="Genomic_DNA"/>
</dbReference>
<reference evidence="2" key="1">
    <citation type="journal article" date="2023" name="BMC Genomics">
        <title>Chromosome-level genome assemblies of Cutaneotrichosporon spp. (Trichosporonales, Basidiomycota) reveal imbalanced evolution between nucleotide sequences and chromosome synteny.</title>
        <authorList>
            <person name="Kobayashi Y."/>
            <person name="Kayamori A."/>
            <person name="Aoki K."/>
            <person name="Shiwa Y."/>
            <person name="Matsutani M."/>
            <person name="Fujita N."/>
            <person name="Sugita T."/>
            <person name="Iwasaki W."/>
            <person name="Tanaka N."/>
            <person name="Takashima M."/>
        </authorList>
    </citation>
    <scope>NUCLEOTIDE SEQUENCE</scope>
    <source>
        <strain evidence="2">HIS019</strain>
    </source>
</reference>